<protein>
    <submittedName>
        <fullName evidence="1">Uncharacterized protein</fullName>
    </submittedName>
</protein>
<evidence type="ECO:0000313" key="2">
    <source>
        <dbReference type="Proteomes" id="UP000242715"/>
    </source>
</evidence>
<gene>
    <name evidence="1" type="ORF">TSUD_139850</name>
</gene>
<dbReference type="AlphaFoldDB" id="A0A2Z6NXN0"/>
<accession>A0A2Z6NXN0</accession>
<evidence type="ECO:0000313" key="1">
    <source>
        <dbReference type="EMBL" id="GAU41082.1"/>
    </source>
</evidence>
<keyword evidence="2" id="KW-1185">Reference proteome</keyword>
<organism evidence="1 2">
    <name type="scientific">Trifolium subterraneum</name>
    <name type="common">Subterranean clover</name>
    <dbReference type="NCBI Taxonomy" id="3900"/>
    <lineage>
        <taxon>Eukaryota</taxon>
        <taxon>Viridiplantae</taxon>
        <taxon>Streptophyta</taxon>
        <taxon>Embryophyta</taxon>
        <taxon>Tracheophyta</taxon>
        <taxon>Spermatophyta</taxon>
        <taxon>Magnoliopsida</taxon>
        <taxon>eudicotyledons</taxon>
        <taxon>Gunneridae</taxon>
        <taxon>Pentapetalae</taxon>
        <taxon>rosids</taxon>
        <taxon>fabids</taxon>
        <taxon>Fabales</taxon>
        <taxon>Fabaceae</taxon>
        <taxon>Papilionoideae</taxon>
        <taxon>50 kb inversion clade</taxon>
        <taxon>NPAAA clade</taxon>
        <taxon>Hologalegina</taxon>
        <taxon>IRL clade</taxon>
        <taxon>Trifolieae</taxon>
        <taxon>Trifolium</taxon>
    </lineage>
</organism>
<reference evidence="2" key="1">
    <citation type="journal article" date="2017" name="Front. Plant Sci.">
        <title>Climate Clever Clovers: New Paradigm to Reduce the Environmental Footprint of Ruminants by Breeding Low Methanogenic Forages Utilizing Haplotype Variation.</title>
        <authorList>
            <person name="Kaur P."/>
            <person name="Appels R."/>
            <person name="Bayer P.E."/>
            <person name="Keeble-Gagnere G."/>
            <person name="Wang J."/>
            <person name="Hirakawa H."/>
            <person name="Shirasawa K."/>
            <person name="Vercoe P."/>
            <person name="Stefanova K."/>
            <person name="Durmic Z."/>
            <person name="Nichols P."/>
            <person name="Revell C."/>
            <person name="Isobe S.N."/>
            <person name="Edwards D."/>
            <person name="Erskine W."/>
        </authorList>
    </citation>
    <scope>NUCLEOTIDE SEQUENCE [LARGE SCALE GENOMIC DNA]</scope>
    <source>
        <strain evidence="2">cv. Daliak</strain>
    </source>
</reference>
<sequence length="61" mass="6791">MEWIPMGFIFLVNKEDRAISVREDDGGLKGLGVMEKKGSLLVFARVQLNSVSVSIVMRCGY</sequence>
<name>A0A2Z6NXN0_TRISU</name>
<dbReference type="EMBL" id="DF973844">
    <property type="protein sequence ID" value="GAU41082.1"/>
    <property type="molecule type" value="Genomic_DNA"/>
</dbReference>
<proteinExistence type="predicted"/>
<dbReference type="Proteomes" id="UP000242715">
    <property type="component" value="Unassembled WGS sequence"/>
</dbReference>